<dbReference type="Proteomes" id="UP001214638">
    <property type="component" value="Unassembled WGS sequence"/>
</dbReference>
<dbReference type="AlphaFoldDB" id="A0AAD9PIJ0"/>
<evidence type="ECO:0000313" key="1">
    <source>
        <dbReference type="EMBL" id="KAK2195524.1"/>
    </source>
</evidence>
<name>A0AAD9PIJ0_9APIC</name>
<dbReference type="GO" id="GO:0006401">
    <property type="term" value="P:RNA catabolic process"/>
    <property type="evidence" value="ECO:0007669"/>
    <property type="project" value="InterPro"/>
</dbReference>
<gene>
    <name evidence="1" type="ORF">BdWA1_003200</name>
</gene>
<dbReference type="KEGG" id="bdw:94337497"/>
<accession>A0AAD9PIJ0</accession>
<keyword evidence="2" id="KW-1185">Reference proteome</keyword>
<comment type="caution">
    <text evidence="1">The sequence shown here is derived from an EMBL/GenBank/DDBJ whole genome shotgun (WGS) entry which is preliminary data.</text>
</comment>
<dbReference type="InterPro" id="IPR013924">
    <property type="entry name" value="RNase_H2_suC"/>
</dbReference>
<protein>
    <submittedName>
        <fullName evidence="1">Ribonuclease H2</fullName>
    </submittedName>
</protein>
<dbReference type="EMBL" id="JALLKP010000004">
    <property type="protein sequence ID" value="KAK2195524.1"/>
    <property type="molecule type" value="Genomic_DNA"/>
</dbReference>
<dbReference type="GeneID" id="94337497"/>
<reference evidence="1" key="1">
    <citation type="journal article" date="2023" name="Nat. Microbiol.">
        <title>Babesia duncani multi-omics identifies virulence factors and drug targets.</title>
        <authorList>
            <person name="Singh P."/>
            <person name="Lonardi S."/>
            <person name="Liang Q."/>
            <person name="Vydyam P."/>
            <person name="Khabirova E."/>
            <person name="Fang T."/>
            <person name="Gihaz S."/>
            <person name="Thekkiniath J."/>
            <person name="Munshi M."/>
            <person name="Abel S."/>
            <person name="Ciampossin L."/>
            <person name="Batugedara G."/>
            <person name="Gupta M."/>
            <person name="Lu X.M."/>
            <person name="Lenz T."/>
            <person name="Chakravarty S."/>
            <person name="Cornillot E."/>
            <person name="Hu Y."/>
            <person name="Ma W."/>
            <person name="Gonzalez L.M."/>
            <person name="Sanchez S."/>
            <person name="Estrada K."/>
            <person name="Sanchez-Flores A."/>
            <person name="Montero E."/>
            <person name="Harb O.S."/>
            <person name="Le Roch K.G."/>
            <person name="Mamoun C.B."/>
        </authorList>
    </citation>
    <scope>NUCLEOTIDE SEQUENCE</scope>
    <source>
        <strain evidence="1">WA1</strain>
    </source>
</reference>
<dbReference type="Pfam" id="PF08615">
    <property type="entry name" value="RNase_H2_suC"/>
    <property type="match status" value="1"/>
</dbReference>
<organism evidence="1 2">
    <name type="scientific">Babesia duncani</name>
    <dbReference type="NCBI Taxonomy" id="323732"/>
    <lineage>
        <taxon>Eukaryota</taxon>
        <taxon>Sar</taxon>
        <taxon>Alveolata</taxon>
        <taxon>Apicomplexa</taxon>
        <taxon>Aconoidasida</taxon>
        <taxon>Piroplasmida</taxon>
        <taxon>Babesiidae</taxon>
        <taxon>Babesia</taxon>
    </lineage>
</organism>
<dbReference type="GO" id="GO:0032299">
    <property type="term" value="C:ribonuclease H2 complex"/>
    <property type="evidence" value="ECO:0007669"/>
    <property type="project" value="InterPro"/>
</dbReference>
<proteinExistence type="predicted"/>
<sequence length="183" mass="21435">MNETNVHVLPCKVHYKGNVGAKKKFEENILYEDEITNNDSVLGGFTIPDLCGEVENPETFVIEPTEHFKKYCYTSNCGWDHTIDKQRLYNFFRGRLLHGSRINFSAFNYRMEIVQKMFPNFRDPMSKYNLATHSKVESFIMWFLEQHPSPLNPNIAAFKHQRLCQAMADHVGEEEFIKKNHSP</sequence>
<dbReference type="Gene3D" id="2.40.128.680">
    <property type="match status" value="1"/>
</dbReference>
<dbReference type="RefSeq" id="XP_067802367.1">
    <property type="nucleotide sequence ID" value="XM_067948216.1"/>
</dbReference>
<evidence type="ECO:0000313" key="2">
    <source>
        <dbReference type="Proteomes" id="UP001214638"/>
    </source>
</evidence>